<keyword evidence="2" id="KW-1185">Reference proteome</keyword>
<accession>A0ABD3FC06</accession>
<evidence type="ECO:0000313" key="2">
    <source>
        <dbReference type="Proteomes" id="UP001632037"/>
    </source>
</evidence>
<comment type="caution">
    <text evidence="1">The sequence shown here is derived from an EMBL/GenBank/DDBJ whole genome shotgun (WGS) entry which is preliminary data.</text>
</comment>
<dbReference type="AlphaFoldDB" id="A0ABD3FC06"/>
<dbReference type="EMBL" id="JBIMZQ010000024">
    <property type="protein sequence ID" value="KAL3664298.1"/>
    <property type="molecule type" value="Genomic_DNA"/>
</dbReference>
<organism evidence="1 2">
    <name type="scientific">Phytophthora oleae</name>
    <dbReference type="NCBI Taxonomy" id="2107226"/>
    <lineage>
        <taxon>Eukaryota</taxon>
        <taxon>Sar</taxon>
        <taxon>Stramenopiles</taxon>
        <taxon>Oomycota</taxon>
        <taxon>Peronosporomycetes</taxon>
        <taxon>Peronosporales</taxon>
        <taxon>Peronosporaceae</taxon>
        <taxon>Phytophthora</taxon>
    </lineage>
</organism>
<reference evidence="1 2" key="1">
    <citation type="submission" date="2024-09" db="EMBL/GenBank/DDBJ databases">
        <title>Genome sequencing and assembly of Phytophthora oleae, isolate VK10A, causative agent of rot of olive drupes.</title>
        <authorList>
            <person name="Conti Taguali S."/>
            <person name="Riolo M."/>
            <person name="La Spada F."/>
            <person name="Cacciola S.O."/>
            <person name="Dionisio G."/>
        </authorList>
    </citation>
    <scope>NUCLEOTIDE SEQUENCE [LARGE SCALE GENOMIC DNA]</scope>
    <source>
        <strain evidence="1 2">VK10A</strain>
    </source>
</reference>
<dbReference type="Proteomes" id="UP001632037">
    <property type="component" value="Unassembled WGS sequence"/>
</dbReference>
<protein>
    <submittedName>
        <fullName evidence="1">Uncharacterized protein</fullName>
    </submittedName>
</protein>
<sequence length="290" mass="33542">MLATSQQPDLKDSELEYAYRCLLPSWKKQDLFELGREVYKFQEENMVNRFFSDGSVREFTKESGYSLKKMQITIANACTHVEKAYVVAGSDPLCHIFIKDTQDPDNYLCSLNWVKMIDLEYAVELLTLKLRLKELLHFFHWARGPGYDALTSTIFEICLYRLGLDNDLILHVSEYDPLKTKEEQHVDRSEDSYDEEELKQWRDDDKLSYWYPIYNNFPKIGVIVKLKPCSPDKKSQVAFLRIAIGIVDDKRLELRQGIFTAVGADPSIYIVLCPDLASSDKLPSSPAHCT</sequence>
<name>A0ABD3FC06_9STRA</name>
<gene>
    <name evidence="1" type="ORF">V7S43_010625</name>
</gene>
<evidence type="ECO:0000313" key="1">
    <source>
        <dbReference type="EMBL" id="KAL3664298.1"/>
    </source>
</evidence>
<proteinExistence type="predicted"/>